<evidence type="ECO:0000313" key="1">
    <source>
        <dbReference type="EMBL" id="MBD2611965.1"/>
    </source>
</evidence>
<proteinExistence type="predicted"/>
<accession>A0ABR8H9W9</accession>
<protein>
    <submittedName>
        <fullName evidence="1">Uncharacterized protein</fullName>
    </submittedName>
</protein>
<comment type="caution">
    <text evidence="1">The sequence shown here is derived from an EMBL/GenBank/DDBJ whole genome shotgun (WGS) entry which is preliminary data.</text>
</comment>
<gene>
    <name evidence="1" type="ORF">H6G94_11870</name>
</gene>
<sequence length="154" mass="17709">MSIEKGDKVITPNGQGEVIDDKVYNGIFSVFSDPQIKVKLYPSGKEKDFSQEDLKLQAKKPSSKEAIEAVDKIKEQLNKIPNMPTREKGELPNHLEYFKQDIQVDNELRKQLGLANLDYVAKTLETLKKTDSTANCWQEIESNLKILRWWTRAK</sequence>
<dbReference type="Proteomes" id="UP000606396">
    <property type="component" value="Unassembled WGS sequence"/>
</dbReference>
<name>A0ABR8H9W9_NOSPU</name>
<reference evidence="1 2" key="1">
    <citation type="journal article" date="2020" name="ISME J.">
        <title>Comparative genomics reveals insights into cyanobacterial evolution and habitat adaptation.</title>
        <authorList>
            <person name="Chen M.Y."/>
            <person name="Teng W.K."/>
            <person name="Zhao L."/>
            <person name="Hu C.X."/>
            <person name="Zhou Y.K."/>
            <person name="Han B.P."/>
            <person name="Song L.R."/>
            <person name="Shu W.S."/>
        </authorList>
    </citation>
    <scope>NUCLEOTIDE SEQUENCE [LARGE SCALE GENOMIC DNA]</scope>
    <source>
        <strain evidence="1 2">FACHB-252</strain>
    </source>
</reference>
<evidence type="ECO:0000313" key="2">
    <source>
        <dbReference type="Proteomes" id="UP000606396"/>
    </source>
</evidence>
<dbReference type="RefSeq" id="WP_190949602.1">
    <property type="nucleotide sequence ID" value="NZ_JACJTC010000008.1"/>
</dbReference>
<keyword evidence="2" id="KW-1185">Reference proteome</keyword>
<dbReference type="EMBL" id="JACJTC010000008">
    <property type="protein sequence ID" value="MBD2611965.1"/>
    <property type="molecule type" value="Genomic_DNA"/>
</dbReference>
<organism evidence="1 2">
    <name type="scientific">Nostoc punctiforme FACHB-252</name>
    <dbReference type="NCBI Taxonomy" id="1357509"/>
    <lineage>
        <taxon>Bacteria</taxon>
        <taxon>Bacillati</taxon>
        <taxon>Cyanobacteriota</taxon>
        <taxon>Cyanophyceae</taxon>
        <taxon>Nostocales</taxon>
        <taxon>Nostocaceae</taxon>
        <taxon>Nostoc</taxon>
    </lineage>
</organism>